<dbReference type="Pfam" id="PF03871">
    <property type="entry name" value="RNA_pol_Rpb5_N"/>
    <property type="match status" value="1"/>
</dbReference>
<dbReference type="Gene3D" id="3.40.1340.10">
    <property type="entry name" value="RNA polymerase, Rpb5, N-terminal domain"/>
    <property type="match status" value="1"/>
</dbReference>
<proteinExistence type="inferred from homology"/>
<dbReference type="GO" id="GO:0005666">
    <property type="term" value="C:RNA polymerase III complex"/>
    <property type="evidence" value="ECO:0007669"/>
    <property type="project" value="TreeGrafter"/>
</dbReference>
<evidence type="ECO:0000313" key="8">
    <source>
        <dbReference type="Proteomes" id="UP000554482"/>
    </source>
</evidence>
<keyword evidence="8" id="KW-1185">Reference proteome</keyword>
<name>A0A7J6WSF7_THATH</name>
<dbReference type="GO" id="GO:0003677">
    <property type="term" value="F:DNA binding"/>
    <property type="evidence" value="ECO:0007669"/>
    <property type="project" value="InterPro"/>
</dbReference>
<evidence type="ECO:0000256" key="1">
    <source>
        <dbReference type="ARBA" id="ARBA00004123"/>
    </source>
</evidence>
<dbReference type="Pfam" id="PF01191">
    <property type="entry name" value="RNA_pol_Rpb5_C"/>
    <property type="match status" value="1"/>
</dbReference>
<comment type="subcellular location">
    <subcellularLocation>
        <location evidence="1">Nucleus</location>
    </subcellularLocation>
</comment>
<dbReference type="GO" id="GO:0003899">
    <property type="term" value="F:DNA-directed RNA polymerase activity"/>
    <property type="evidence" value="ECO:0007669"/>
    <property type="project" value="InterPro"/>
</dbReference>
<dbReference type="InterPro" id="IPR005571">
    <property type="entry name" value="RNA_pol_Rpb5_N"/>
</dbReference>
<dbReference type="GO" id="GO:0006362">
    <property type="term" value="P:transcription elongation by RNA polymerase I"/>
    <property type="evidence" value="ECO:0007669"/>
    <property type="project" value="TreeGrafter"/>
</dbReference>
<protein>
    <submittedName>
        <fullName evidence="7">DNA-directed RNA polymerases I, II, and III subunit RPABC1</fullName>
    </submittedName>
</protein>
<dbReference type="InterPro" id="IPR035913">
    <property type="entry name" value="RPB5-like_sf"/>
</dbReference>
<dbReference type="AlphaFoldDB" id="A0A7J6WSF7"/>
<dbReference type="PANTHER" id="PTHR10535">
    <property type="entry name" value="DNA-DIRECTED RNA POLYMERASES I, II, AND III SUBUNIT RPABC1"/>
    <property type="match status" value="1"/>
</dbReference>
<evidence type="ECO:0000256" key="4">
    <source>
        <dbReference type="ARBA" id="ARBA00025765"/>
    </source>
</evidence>
<dbReference type="InterPro" id="IPR000783">
    <property type="entry name" value="RNA_pol_subH/Rpb5_C"/>
</dbReference>
<dbReference type="SUPFAM" id="SSF55287">
    <property type="entry name" value="RPB5-like RNA polymerase subunit"/>
    <property type="match status" value="1"/>
</dbReference>
<dbReference type="PIRSF" id="PIRSF000747">
    <property type="entry name" value="RPB5"/>
    <property type="match status" value="1"/>
</dbReference>
<dbReference type="InterPro" id="IPR036710">
    <property type="entry name" value="RNA_pol_Rpb5_N_sf"/>
</dbReference>
<keyword evidence="3" id="KW-0539">Nucleus</keyword>
<feature type="domain" description="RNA polymerase Rpb5 N-terminal" evidence="6">
    <location>
        <begin position="1"/>
        <end position="85"/>
    </location>
</feature>
<evidence type="ECO:0000256" key="3">
    <source>
        <dbReference type="ARBA" id="ARBA00023242"/>
    </source>
</evidence>
<dbReference type="NCBIfam" id="NF007129">
    <property type="entry name" value="PRK09570.1"/>
    <property type="match status" value="1"/>
</dbReference>
<evidence type="ECO:0000313" key="7">
    <source>
        <dbReference type="EMBL" id="KAF5200306.1"/>
    </source>
</evidence>
<dbReference type="GO" id="GO:0006366">
    <property type="term" value="P:transcription by RNA polymerase II"/>
    <property type="evidence" value="ECO:0007669"/>
    <property type="project" value="TreeGrafter"/>
</dbReference>
<dbReference type="GO" id="GO:0005665">
    <property type="term" value="C:RNA polymerase II, core complex"/>
    <property type="evidence" value="ECO:0007669"/>
    <property type="project" value="TreeGrafter"/>
</dbReference>
<accession>A0A7J6WSF7</accession>
<dbReference type="PANTHER" id="PTHR10535:SF0">
    <property type="entry name" value="DNA-DIRECTED RNA POLYMERASES I, II, AND III SUBUNIT RPABC1"/>
    <property type="match status" value="1"/>
</dbReference>
<dbReference type="GO" id="GO:0042797">
    <property type="term" value="P:tRNA transcription by RNA polymerase III"/>
    <property type="evidence" value="ECO:0007669"/>
    <property type="project" value="TreeGrafter"/>
</dbReference>
<comment type="caution">
    <text evidence="7">The sequence shown here is derived from an EMBL/GenBank/DDBJ whole genome shotgun (WGS) entry which is preliminary data.</text>
</comment>
<dbReference type="Gene3D" id="3.90.940.20">
    <property type="entry name" value="RPB5-like RNA polymerase subunit"/>
    <property type="match status" value="1"/>
</dbReference>
<organism evidence="7 8">
    <name type="scientific">Thalictrum thalictroides</name>
    <name type="common">Rue-anemone</name>
    <name type="synonym">Anemone thalictroides</name>
    <dbReference type="NCBI Taxonomy" id="46969"/>
    <lineage>
        <taxon>Eukaryota</taxon>
        <taxon>Viridiplantae</taxon>
        <taxon>Streptophyta</taxon>
        <taxon>Embryophyta</taxon>
        <taxon>Tracheophyta</taxon>
        <taxon>Spermatophyta</taxon>
        <taxon>Magnoliopsida</taxon>
        <taxon>Ranunculales</taxon>
        <taxon>Ranunculaceae</taxon>
        <taxon>Thalictroideae</taxon>
        <taxon>Thalictrum</taxon>
    </lineage>
</organism>
<feature type="domain" description="RNA polymerase subunit H/Rpb5 C-terminal" evidence="5">
    <location>
        <begin position="126"/>
        <end position="198"/>
    </location>
</feature>
<dbReference type="GO" id="GO:0005736">
    <property type="term" value="C:RNA polymerase I complex"/>
    <property type="evidence" value="ECO:0007669"/>
    <property type="project" value="TreeGrafter"/>
</dbReference>
<keyword evidence="7" id="KW-0240">DNA-directed RNA polymerase</keyword>
<dbReference type="Proteomes" id="UP000554482">
    <property type="component" value="Unassembled WGS sequence"/>
</dbReference>
<comment type="similarity">
    <text evidence="4">Belongs to the archaeal Rpo5/eukaryotic RPB5 RNA polymerase subunit family.</text>
</comment>
<dbReference type="EMBL" id="JABWDY010010870">
    <property type="protein sequence ID" value="KAF5200306.1"/>
    <property type="molecule type" value="Genomic_DNA"/>
</dbReference>
<keyword evidence="2" id="KW-0804">Transcription</keyword>
<evidence type="ECO:0000256" key="2">
    <source>
        <dbReference type="ARBA" id="ARBA00023163"/>
    </source>
</evidence>
<dbReference type="OrthoDB" id="248779at2759"/>
<evidence type="ECO:0000259" key="5">
    <source>
        <dbReference type="Pfam" id="PF01191"/>
    </source>
</evidence>
<reference evidence="7 8" key="1">
    <citation type="submission" date="2020-06" db="EMBL/GenBank/DDBJ databases">
        <title>Transcriptomic and genomic resources for Thalictrum thalictroides and T. hernandezii: Facilitating candidate gene discovery in an emerging model plant lineage.</title>
        <authorList>
            <person name="Arias T."/>
            <person name="Riano-Pachon D.M."/>
            <person name="Di Stilio V.S."/>
        </authorList>
    </citation>
    <scope>NUCLEOTIDE SEQUENCE [LARGE SCALE GENOMIC DNA]</scope>
    <source>
        <strain evidence="8">cv. WT478/WT964</strain>
        <tissue evidence="7">Leaves</tissue>
    </source>
</reference>
<dbReference type="SUPFAM" id="SSF53036">
    <property type="entry name" value="Eukaryotic RPB5 N-terminal domain"/>
    <property type="match status" value="1"/>
</dbReference>
<gene>
    <name evidence="7" type="ORF">FRX31_010106</name>
</gene>
<dbReference type="FunFam" id="3.90.940.20:FF:000001">
    <property type="entry name" value="DNA-directed RNA polymerases I, II, and III subunit RPABC1"/>
    <property type="match status" value="1"/>
</dbReference>
<sequence length="201" mass="23274">MLKDRGYFVGDEEIKMTREKFMENFGGENLTRDKLEITTYKINDDAKKYMKSENLDFKPEKICVVFSNEVKNTGVKEVKSVISRMKAEDISKGILIIQTKVSSFAKTFVNEGRGTLEVFEEAELLVNITEHKLVPKHELLTPEQKKAVLEEYTVKEFQLPRILKSDPVARYFGLQRGQVVKITRESETAGEYITYRYVVDK</sequence>
<dbReference type="HAMAP" id="MF_00025">
    <property type="entry name" value="RNApol_Rpo5_RPB5"/>
    <property type="match status" value="1"/>
</dbReference>
<evidence type="ECO:0000259" key="6">
    <source>
        <dbReference type="Pfam" id="PF03871"/>
    </source>
</evidence>
<dbReference type="InterPro" id="IPR014381">
    <property type="entry name" value="Arch_Rpo5/euc_Rpb5"/>
</dbReference>